<feature type="active site" description="Charge relay system" evidence="2">
    <location>
        <position position="137"/>
    </location>
</feature>
<feature type="active site" description="Charge relay system" evidence="2">
    <location>
        <position position="290"/>
    </location>
</feature>
<dbReference type="PANTHER" id="PTHR10794:SF94">
    <property type="entry name" value="ESTERASE YHET-RELATED"/>
    <property type="match status" value="1"/>
</dbReference>
<evidence type="ECO:0000313" key="4">
    <source>
        <dbReference type="EMBL" id="APZ42283.1"/>
    </source>
</evidence>
<dbReference type="KEGG" id="afy:BW247_03585"/>
<dbReference type="EMBL" id="CP019434">
    <property type="protein sequence ID" value="APZ42283.1"/>
    <property type="molecule type" value="Genomic_DNA"/>
</dbReference>
<dbReference type="Pfam" id="PF00561">
    <property type="entry name" value="Abhydrolase_1"/>
    <property type="match status" value="1"/>
</dbReference>
<dbReference type="PANTHER" id="PTHR10794">
    <property type="entry name" value="ABHYDROLASE DOMAIN-CONTAINING PROTEIN"/>
    <property type="match status" value="1"/>
</dbReference>
<evidence type="ECO:0000259" key="3">
    <source>
        <dbReference type="Pfam" id="PF00561"/>
    </source>
</evidence>
<proteinExistence type="inferred from homology"/>
<gene>
    <name evidence="4" type="ORF">BW247_03585</name>
</gene>
<dbReference type="Proteomes" id="UP000243807">
    <property type="component" value="Chromosome"/>
</dbReference>
<keyword evidence="4" id="KW-0378">Hydrolase</keyword>
<accession>A0A1P8UEK5</accession>
<reference evidence="4 5" key="1">
    <citation type="submission" date="2017-01" db="EMBL/GenBank/DDBJ databases">
        <title>Draft sequence of Acidihalobacter ferrooxidans strain DSM 14175 (strain V8).</title>
        <authorList>
            <person name="Khaleque H.N."/>
            <person name="Ramsay J.P."/>
            <person name="Murphy R.J.T."/>
            <person name="Kaksonen A.H."/>
            <person name="Boxall N.J."/>
            <person name="Watkin E.L.J."/>
        </authorList>
    </citation>
    <scope>NUCLEOTIDE SEQUENCE [LARGE SCALE GENOMIC DNA]</scope>
    <source>
        <strain evidence="4 5">V8</strain>
    </source>
</reference>
<dbReference type="STRING" id="1765967.BW247_03585"/>
<dbReference type="SUPFAM" id="SSF53474">
    <property type="entry name" value="alpha/beta-Hydrolases"/>
    <property type="match status" value="1"/>
</dbReference>
<dbReference type="InterPro" id="IPR000073">
    <property type="entry name" value="AB_hydrolase_1"/>
</dbReference>
<dbReference type="Gene3D" id="3.40.50.1820">
    <property type="entry name" value="alpha/beta hydrolase"/>
    <property type="match status" value="1"/>
</dbReference>
<protein>
    <submittedName>
        <fullName evidence="4">Hydrolase</fullName>
    </submittedName>
</protein>
<dbReference type="PIRSF" id="PIRSF005211">
    <property type="entry name" value="Ab_hydro_YheT"/>
    <property type="match status" value="1"/>
</dbReference>
<evidence type="ECO:0000256" key="1">
    <source>
        <dbReference type="ARBA" id="ARBA00010884"/>
    </source>
</evidence>
<dbReference type="GO" id="GO:0034338">
    <property type="term" value="F:short-chain carboxylesterase activity"/>
    <property type="evidence" value="ECO:0007669"/>
    <property type="project" value="TreeGrafter"/>
</dbReference>
<keyword evidence="5" id="KW-1185">Reference proteome</keyword>
<dbReference type="GO" id="GO:0047372">
    <property type="term" value="F:monoacylglycerol lipase activity"/>
    <property type="evidence" value="ECO:0007669"/>
    <property type="project" value="TreeGrafter"/>
</dbReference>
<sequence>MRQSFRPAWWLPGPHAQTVWPYVFRPLRSVPLQRERLELPDGDFIDLDWSTQSRHPGLVLVIHGLEGSSQSAYVQRLLRQLERHGLQAVVMHFRGCSGEPNRLQRGYHAGDTADIDYVARQLLLRFPQRPLAAIGYSLGANALLKWLGETGRANPLRGGVAVSVPFELHAAADRLETGFSRIYQHSLLRSLRRTVTRKHALRGFPDPRAELAAARDMRGFDDRFTAPMHGFRDANDYYAQSSCRQWLPKIARKTLIVHAADDPFLNRNVIPTAHELPNNVELLLTEQGGHVGFASGRIPGLARDWLGAYAAHWLAHHLKG</sequence>
<dbReference type="InterPro" id="IPR012020">
    <property type="entry name" value="ABHD4"/>
</dbReference>
<dbReference type="InterPro" id="IPR050960">
    <property type="entry name" value="AB_hydrolase_4_sf"/>
</dbReference>
<evidence type="ECO:0000313" key="5">
    <source>
        <dbReference type="Proteomes" id="UP000243807"/>
    </source>
</evidence>
<dbReference type="InterPro" id="IPR029058">
    <property type="entry name" value="AB_hydrolase_fold"/>
</dbReference>
<comment type="similarity">
    <text evidence="1">Belongs to the AB hydrolase superfamily. AB hydrolase 4 family.</text>
</comment>
<feature type="active site" description="Charge relay system" evidence="2">
    <location>
        <position position="262"/>
    </location>
</feature>
<feature type="domain" description="AB hydrolase-1" evidence="3">
    <location>
        <begin position="58"/>
        <end position="293"/>
    </location>
</feature>
<dbReference type="NCBIfam" id="NF008218">
    <property type="entry name" value="PRK10985.1"/>
    <property type="match status" value="1"/>
</dbReference>
<dbReference type="AlphaFoldDB" id="A0A1P8UEK5"/>
<evidence type="ECO:0000256" key="2">
    <source>
        <dbReference type="PIRSR" id="PIRSR005211-1"/>
    </source>
</evidence>
<dbReference type="RefSeq" id="WP_076835795.1">
    <property type="nucleotide sequence ID" value="NZ_CP019434.1"/>
</dbReference>
<organism evidence="4 5">
    <name type="scientific">Acidihalobacter ferrooxydans</name>
    <dbReference type="NCBI Taxonomy" id="1765967"/>
    <lineage>
        <taxon>Bacteria</taxon>
        <taxon>Pseudomonadati</taxon>
        <taxon>Pseudomonadota</taxon>
        <taxon>Gammaproteobacteria</taxon>
        <taxon>Chromatiales</taxon>
        <taxon>Ectothiorhodospiraceae</taxon>
        <taxon>Acidihalobacter</taxon>
    </lineage>
</organism>
<name>A0A1P8UEK5_9GAMM</name>